<dbReference type="AlphaFoldDB" id="A0A401Z3W5"/>
<sequence length="313" mass="33534">MTWPTEPLRAPVTHTTGRRTARCGAPVTARCGGQRTGALQVGPVTAPTGWAVGDPVGAVATARCGRSVRSVRSPGAVGCAMIRGYAPVRSRGWGRWSTTRDDGDSDEDRPRRRTAIRSTAGTIGAPVRSSTWRASGQPRRLHRRPNQRVAGVWDAAAAGGTTSRRVAQQVVPRAMLSGAADVGRASYAQCNARRRAALLWAGTPRGWRARPRLRAAAALPPARPPSDTPRPLCVAWSFRRDSLLCEPSPDLRRAFVEDSARPRRGLADFLRGLVEFAACPVFLLVGPHSSSPRRGLAEGSWRPRGDGAPGPRT</sequence>
<evidence type="ECO:0000313" key="3">
    <source>
        <dbReference type="Proteomes" id="UP000286931"/>
    </source>
</evidence>
<reference evidence="2 3" key="1">
    <citation type="submission" date="2018-12" db="EMBL/GenBank/DDBJ databases">
        <title>Draft genome sequence of Embleya hyalina NBRC 13850T.</title>
        <authorList>
            <person name="Komaki H."/>
            <person name="Hosoyama A."/>
            <person name="Kimura A."/>
            <person name="Ichikawa N."/>
            <person name="Tamura T."/>
        </authorList>
    </citation>
    <scope>NUCLEOTIDE SEQUENCE [LARGE SCALE GENOMIC DNA]</scope>
    <source>
        <strain evidence="2 3">NBRC 13850</strain>
    </source>
</reference>
<organism evidence="2 3">
    <name type="scientific">Embleya hyalina</name>
    <dbReference type="NCBI Taxonomy" id="516124"/>
    <lineage>
        <taxon>Bacteria</taxon>
        <taxon>Bacillati</taxon>
        <taxon>Actinomycetota</taxon>
        <taxon>Actinomycetes</taxon>
        <taxon>Kitasatosporales</taxon>
        <taxon>Streptomycetaceae</taxon>
        <taxon>Embleya</taxon>
    </lineage>
</organism>
<keyword evidence="3" id="KW-1185">Reference proteome</keyword>
<name>A0A401Z3W5_9ACTN</name>
<feature type="region of interest" description="Disordered" evidence="1">
    <location>
        <begin position="91"/>
        <end position="148"/>
    </location>
</feature>
<dbReference type="EMBL" id="BIFH01000050">
    <property type="protein sequence ID" value="GCE01539.1"/>
    <property type="molecule type" value="Genomic_DNA"/>
</dbReference>
<feature type="region of interest" description="Disordered" evidence="1">
    <location>
        <begin position="1"/>
        <end position="20"/>
    </location>
</feature>
<proteinExistence type="predicted"/>
<dbReference type="Proteomes" id="UP000286931">
    <property type="component" value="Unassembled WGS sequence"/>
</dbReference>
<comment type="caution">
    <text evidence="2">The sequence shown here is derived from an EMBL/GenBank/DDBJ whole genome shotgun (WGS) entry which is preliminary data.</text>
</comment>
<accession>A0A401Z3W5</accession>
<gene>
    <name evidence="2" type="ORF">EHYA_09305</name>
</gene>
<feature type="region of interest" description="Disordered" evidence="1">
    <location>
        <begin position="289"/>
        <end position="313"/>
    </location>
</feature>
<protein>
    <submittedName>
        <fullName evidence="2">Uncharacterized protein</fullName>
    </submittedName>
</protein>
<evidence type="ECO:0000256" key="1">
    <source>
        <dbReference type="SAM" id="MobiDB-lite"/>
    </source>
</evidence>
<evidence type="ECO:0000313" key="2">
    <source>
        <dbReference type="EMBL" id="GCE01539.1"/>
    </source>
</evidence>